<evidence type="ECO:0000313" key="1">
    <source>
        <dbReference type="EMBL" id="OAQ92792.1"/>
    </source>
</evidence>
<dbReference type="Proteomes" id="UP000078340">
    <property type="component" value="Unassembled WGS sequence"/>
</dbReference>
<gene>
    <name evidence="1" type="ORF">VFPFJ_01953</name>
</gene>
<comment type="caution">
    <text evidence="1">The sequence shown here is derived from an EMBL/GenBank/DDBJ whole genome shotgun (WGS) entry which is preliminary data.</text>
</comment>
<reference evidence="1 2" key="1">
    <citation type="submission" date="2016-02" db="EMBL/GenBank/DDBJ databases">
        <title>Biosynthesis of antibiotic leucinostatins and their inhibition on Phytophthora in bio-control Purpureocillium lilacinum.</title>
        <authorList>
            <person name="Wang G."/>
            <person name="Liu Z."/>
            <person name="Lin R."/>
            <person name="Li E."/>
            <person name="Mao Z."/>
            <person name="Ling J."/>
            <person name="Yin W."/>
            <person name="Xie B."/>
        </authorList>
    </citation>
    <scope>NUCLEOTIDE SEQUENCE [LARGE SCALE GENOMIC DNA]</scope>
    <source>
        <strain evidence="1">PLFJ-1</strain>
    </source>
</reference>
<organism evidence="1 2">
    <name type="scientific">Purpureocillium lilacinum</name>
    <name type="common">Paecilomyces lilacinus</name>
    <dbReference type="NCBI Taxonomy" id="33203"/>
    <lineage>
        <taxon>Eukaryota</taxon>
        <taxon>Fungi</taxon>
        <taxon>Dikarya</taxon>
        <taxon>Ascomycota</taxon>
        <taxon>Pezizomycotina</taxon>
        <taxon>Sordariomycetes</taxon>
        <taxon>Hypocreomycetidae</taxon>
        <taxon>Hypocreales</taxon>
        <taxon>Ophiocordycipitaceae</taxon>
        <taxon>Purpureocillium</taxon>
    </lineage>
</organism>
<evidence type="ECO:0000313" key="2">
    <source>
        <dbReference type="Proteomes" id="UP000078340"/>
    </source>
</evidence>
<accession>A0A179HSE9</accession>
<protein>
    <submittedName>
        <fullName evidence="1">Uncharacterized protein</fullName>
    </submittedName>
</protein>
<dbReference type="AlphaFoldDB" id="A0A179HSE9"/>
<dbReference type="EMBL" id="LSBI01000002">
    <property type="protein sequence ID" value="OAQ92792.1"/>
    <property type="molecule type" value="Genomic_DNA"/>
</dbReference>
<name>A0A179HSE9_PURLI</name>
<sequence>MQTCRFPGLSSYVVAPDCIALQQEYPCRQRARSREQARLAAVQRRESLAVGNLGAPSRGCDSWSPGLGYGVAALRGGGTTAAGWDDRGLLPLPTCTYHLPYSLVPCLAAAASRTRRSGRERVGDPGGRLRRMPIRRVRCLHVPYQLRGGKLNSQQSAGSLIWA</sequence>
<proteinExistence type="predicted"/>